<dbReference type="Proteomes" id="UP000236755">
    <property type="component" value="Unassembled WGS sequence"/>
</dbReference>
<gene>
    <name evidence="1" type="ORF">SAMN04488065_2136</name>
</gene>
<evidence type="ECO:0000313" key="1">
    <source>
        <dbReference type="EMBL" id="SEA18349.1"/>
    </source>
</evidence>
<reference evidence="1 2" key="1">
    <citation type="submission" date="2016-10" db="EMBL/GenBank/DDBJ databases">
        <authorList>
            <person name="de Groot N.N."/>
        </authorList>
    </citation>
    <scope>NUCLEOTIDE SEQUENCE [LARGE SCALE GENOMIC DNA]</scope>
    <source>
        <strain evidence="1 2">CGMCC 1.8712</strain>
    </source>
</reference>
<keyword evidence="2" id="KW-1185">Reference proteome</keyword>
<dbReference type="RefSeq" id="WP_092634758.1">
    <property type="nucleotide sequence ID" value="NZ_FNQT01000003.1"/>
</dbReference>
<dbReference type="AlphaFoldDB" id="A0A1H3Z3J9"/>
<name>A0A1H3Z3J9_9EURY</name>
<organism evidence="1 2">
    <name type="scientific">Haloplanus vescus</name>
    <dbReference type="NCBI Taxonomy" id="555874"/>
    <lineage>
        <taxon>Archaea</taxon>
        <taxon>Methanobacteriati</taxon>
        <taxon>Methanobacteriota</taxon>
        <taxon>Stenosarchaea group</taxon>
        <taxon>Halobacteria</taxon>
        <taxon>Halobacteriales</taxon>
        <taxon>Haloferacaceae</taxon>
        <taxon>Haloplanus</taxon>
    </lineage>
</organism>
<protein>
    <submittedName>
        <fullName evidence="1">Uncharacterized protein</fullName>
    </submittedName>
</protein>
<accession>A0A1H3Z3J9</accession>
<evidence type="ECO:0000313" key="2">
    <source>
        <dbReference type="Proteomes" id="UP000236755"/>
    </source>
</evidence>
<dbReference type="EMBL" id="FNQT01000003">
    <property type="protein sequence ID" value="SEA18349.1"/>
    <property type="molecule type" value="Genomic_DNA"/>
</dbReference>
<sequence>MAAVSDLNQWGTETGGQVSDARVALGTAMVVTIAAVAAAGEFLGPAAAGQAAAAMLPVVAVTMFRAPLDSCSIYASLR</sequence>
<proteinExistence type="predicted"/>